<feature type="signal peptide" evidence="1">
    <location>
        <begin position="1"/>
        <end position="29"/>
    </location>
</feature>
<feature type="chain" id="PRO_5012170297" description="Secreted protein" evidence="1">
    <location>
        <begin position="30"/>
        <end position="144"/>
    </location>
</feature>
<dbReference type="AlphaFoldDB" id="A0A1Z2KUF4"/>
<sequence>MLRLKRFKAVVVALATVAGLAVAVTPAQAADTCTAGGGGKYICDYGVTDHKLPNGEKEQFLVGLDYAVWTRWTVSKQWTGWVSMGMPDPLGNGRAASKINVTDAQWQGEFATYIALLNSNGATVGKKRPDLGTNWQPWDWPKCC</sequence>
<evidence type="ECO:0000256" key="1">
    <source>
        <dbReference type="SAM" id="SignalP"/>
    </source>
</evidence>
<dbReference type="Proteomes" id="UP000195755">
    <property type="component" value="Chromosome"/>
</dbReference>
<dbReference type="EMBL" id="CP021744">
    <property type="protein sequence ID" value="ARZ65684.1"/>
    <property type="molecule type" value="Genomic_DNA"/>
</dbReference>
<evidence type="ECO:0008006" key="4">
    <source>
        <dbReference type="Google" id="ProtNLM"/>
    </source>
</evidence>
<name>A0A1Z2KUF4_9ACTN</name>
<proteinExistence type="predicted"/>
<gene>
    <name evidence="2" type="ORF">SMD11_0016</name>
</gene>
<keyword evidence="1" id="KW-0732">Signal</keyword>
<protein>
    <recommendedName>
        <fullName evidence="4">Secreted protein</fullName>
    </recommendedName>
</protein>
<reference evidence="2 3" key="1">
    <citation type="submission" date="2017-06" db="EMBL/GenBank/DDBJ databases">
        <title>Streptomyces albireticuli Genome sequencing and assembly.</title>
        <authorList>
            <person name="Wang Y."/>
            <person name="Du B."/>
            <person name="Ding Y."/>
            <person name="Liu H."/>
            <person name="Hou Q."/>
            <person name="Liu K."/>
            <person name="Yao L."/>
            <person name="Wang C."/>
        </authorList>
    </citation>
    <scope>NUCLEOTIDE SEQUENCE [LARGE SCALE GENOMIC DNA]</scope>
    <source>
        <strain evidence="2 3">MDJK11</strain>
    </source>
</reference>
<evidence type="ECO:0000313" key="3">
    <source>
        <dbReference type="Proteomes" id="UP000195755"/>
    </source>
</evidence>
<dbReference type="KEGG" id="salj:SMD11_0016"/>
<evidence type="ECO:0000313" key="2">
    <source>
        <dbReference type="EMBL" id="ARZ65684.1"/>
    </source>
</evidence>
<accession>A0A1Z2KUF4</accession>
<organism evidence="2 3">
    <name type="scientific">Streptomyces albireticuli</name>
    <dbReference type="NCBI Taxonomy" id="1940"/>
    <lineage>
        <taxon>Bacteria</taxon>
        <taxon>Bacillati</taxon>
        <taxon>Actinomycetota</taxon>
        <taxon>Actinomycetes</taxon>
        <taxon>Kitasatosporales</taxon>
        <taxon>Streptomycetaceae</taxon>
        <taxon>Streptomyces</taxon>
    </lineage>
</organism>